<evidence type="ECO:0000313" key="2">
    <source>
        <dbReference type="WBParaSite" id="JU765_v2.g4139.t1"/>
    </source>
</evidence>
<dbReference type="WBParaSite" id="JU765_v2.g4139.t1">
    <property type="protein sequence ID" value="JU765_v2.g4139.t1"/>
    <property type="gene ID" value="JU765_v2.g4139"/>
</dbReference>
<protein>
    <submittedName>
        <fullName evidence="2">Aminoacyl-tRNA synthetase class II (G/ P/ S/T) domain-containing protein</fullName>
    </submittedName>
</protein>
<sequence length="333" mass="38126">MPFYPFISICSRSTCSRIFTRFSSVNFAQGCCQVQKPKKMTTLADERPDLDFDYLLDESNIEKIQNNIQNRKGIGNILKVHELWKKIQEFEPSKPEQSQKGVEEYQKLWDQFYEEALMIPNQTDEEVPVGDESKAKTVDNAPFTPSEKLEKYKTAEEIVKGWNSILYPRRSAGGKSYVLLGPTANLQNALFEYAKDNILNHSKLCFQEVQVLDILPKVVTQACGLNINQDENSHPIQYTITDFPKLCLSGTAEMGIAQKFEGSIFKETELPLLLVAESRCYRPEVSKSAIEAKLYRVHEFNKLEMFAICHPNQSSSILKQFVEIQKSLWDQLG</sequence>
<organism evidence="1 2">
    <name type="scientific">Panagrolaimus sp. JU765</name>
    <dbReference type="NCBI Taxonomy" id="591449"/>
    <lineage>
        <taxon>Eukaryota</taxon>
        <taxon>Metazoa</taxon>
        <taxon>Ecdysozoa</taxon>
        <taxon>Nematoda</taxon>
        <taxon>Chromadorea</taxon>
        <taxon>Rhabditida</taxon>
        <taxon>Tylenchina</taxon>
        <taxon>Panagrolaimomorpha</taxon>
        <taxon>Panagrolaimoidea</taxon>
        <taxon>Panagrolaimidae</taxon>
        <taxon>Panagrolaimus</taxon>
    </lineage>
</organism>
<reference evidence="2" key="1">
    <citation type="submission" date="2022-11" db="UniProtKB">
        <authorList>
            <consortium name="WormBaseParasite"/>
        </authorList>
    </citation>
    <scope>IDENTIFICATION</scope>
</reference>
<name>A0AC34R7T2_9BILA</name>
<proteinExistence type="predicted"/>
<evidence type="ECO:0000313" key="1">
    <source>
        <dbReference type="Proteomes" id="UP000887576"/>
    </source>
</evidence>
<dbReference type="Proteomes" id="UP000887576">
    <property type="component" value="Unplaced"/>
</dbReference>
<accession>A0AC34R7T2</accession>